<dbReference type="Proteomes" id="UP001447842">
    <property type="component" value="Chromosome"/>
</dbReference>
<proteinExistence type="predicted"/>
<reference evidence="2 3" key="1">
    <citation type="submission" date="2024-03" db="EMBL/GenBank/DDBJ databases">
        <title>Sulfurimonas sp. HSL3-1.</title>
        <authorList>
            <person name="Wang S."/>
        </authorList>
    </citation>
    <scope>NUCLEOTIDE SEQUENCE [LARGE SCALE GENOMIC DNA]</scope>
    <source>
        <strain evidence="2 3">HSL3-1</strain>
    </source>
</reference>
<feature type="domain" description="AntA/AntB antirepressor" evidence="1">
    <location>
        <begin position="7"/>
        <end position="71"/>
    </location>
</feature>
<dbReference type="EMBL" id="CP147920">
    <property type="protein sequence ID" value="XAU15244.1"/>
    <property type="molecule type" value="Genomic_DNA"/>
</dbReference>
<dbReference type="InterPro" id="IPR013557">
    <property type="entry name" value="AntA/B_antirep"/>
</dbReference>
<evidence type="ECO:0000313" key="2">
    <source>
        <dbReference type="EMBL" id="XAU15244.1"/>
    </source>
</evidence>
<accession>A0ABZ3HAA3</accession>
<dbReference type="RefSeq" id="WP_345972804.1">
    <property type="nucleotide sequence ID" value="NZ_CP147920.1"/>
</dbReference>
<keyword evidence="3" id="KW-1185">Reference proteome</keyword>
<protein>
    <submittedName>
        <fullName evidence="2">AntA/AntB antirepressor family protein</fullName>
    </submittedName>
</protein>
<evidence type="ECO:0000259" key="1">
    <source>
        <dbReference type="Pfam" id="PF08346"/>
    </source>
</evidence>
<dbReference type="Pfam" id="PF08346">
    <property type="entry name" value="AntA"/>
    <property type="match status" value="1"/>
</dbReference>
<organism evidence="2 3">
    <name type="scientific">Sulfurimonas diazotrophicus</name>
    <dbReference type="NCBI Taxonomy" id="3131939"/>
    <lineage>
        <taxon>Bacteria</taxon>
        <taxon>Pseudomonadati</taxon>
        <taxon>Campylobacterota</taxon>
        <taxon>Epsilonproteobacteria</taxon>
        <taxon>Campylobacterales</taxon>
        <taxon>Sulfurimonadaceae</taxon>
        <taxon>Sulfurimonas</taxon>
    </lineage>
</organism>
<evidence type="ECO:0000313" key="3">
    <source>
        <dbReference type="Proteomes" id="UP001447842"/>
    </source>
</evidence>
<gene>
    <name evidence="2" type="ORF">WCY31_00750</name>
</gene>
<name>A0ABZ3HAA3_9BACT</name>
<sequence>MGSTNAVNAREFWEQLEVKTRFNDWIRRRIEDSMFVEGQDYLVVTQTRVTEGTEYIVSLKMAKHIAMMERTGKGYEVRQYINHTHK</sequence>